<keyword evidence="2" id="KW-1185">Reference proteome</keyword>
<comment type="caution">
    <text evidence="1">The sequence shown here is derived from an EMBL/GenBank/DDBJ whole genome shotgun (WGS) entry which is preliminary data.</text>
</comment>
<name>A0A1H3T6Z6_9BACT</name>
<evidence type="ECO:0000313" key="1">
    <source>
        <dbReference type="EMBL" id="SDZ45994.1"/>
    </source>
</evidence>
<gene>
    <name evidence="1" type="ORF">SAMN05444412_115105</name>
</gene>
<dbReference type="Proteomes" id="UP000199663">
    <property type="component" value="Unassembled WGS sequence"/>
</dbReference>
<accession>A0A1H3T6Z6</accession>
<organism evidence="1 2">
    <name type="scientific">Rhodonellum ikkaensis</name>
    <dbReference type="NCBI Taxonomy" id="336829"/>
    <lineage>
        <taxon>Bacteria</taxon>
        <taxon>Pseudomonadati</taxon>
        <taxon>Bacteroidota</taxon>
        <taxon>Cytophagia</taxon>
        <taxon>Cytophagales</taxon>
        <taxon>Cytophagaceae</taxon>
        <taxon>Rhodonellum</taxon>
    </lineage>
</organism>
<dbReference type="EMBL" id="FNQC01000015">
    <property type="protein sequence ID" value="SDZ45994.1"/>
    <property type="molecule type" value="Genomic_DNA"/>
</dbReference>
<evidence type="ECO:0000313" key="2">
    <source>
        <dbReference type="Proteomes" id="UP000199663"/>
    </source>
</evidence>
<reference evidence="1 2" key="1">
    <citation type="submission" date="2016-10" db="EMBL/GenBank/DDBJ databases">
        <authorList>
            <person name="Varghese N."/>
            <person name="Submissions S."/>
        </authorList>
    </citation>
    <scope>NUCLEOTIDE SEQUENCE [LARGE SCALE GENOMIC DNA]</scope>
    <source>
        <strain evidence="1 2">DSM 17997</strain>
    </source>
</reference>
<protein>
    <submittedName>
        <fullName evidence="1">Uncharacterized protein</fullName>
    </submittedName>
</protein>
<sequence>MGYGNLEHAVNPFYTLRTQLNIVIDRKSIGC</sequence>
<proteinExistence type="predicted"/>